<dbReference type="InterPro" id="IPR010877">
    <property type="entry name" value="Phage_Mu_Gp46"/>
</dbReference>
<dbReference type="EMBL" id="QYAZ01000001">
    <property type="protein sequence ID" value="KAB8123103.1"/>
    <property type="molecule type" value="Genomic_DNA"/>
</dbReference>
<dbReference type="Pfam" id="PF07409">
    <property type="entry name" value="GP46"/>
    <property type="match status" value="1"/>
</dbReference>
<comment type="caution">
    <text evidence="1">The sequence shown here is derived from an EMBL/GenBank/DDBJ whole genome shotgun (WGS) entry which is preliminary data.</text>
</comment>
<dbReference type="RefSeq" id="WP_153467711.1">
    <property type="nucleotide sequence ID" value="NZ_QYAZ01000001.1"/>
</dbReference>
<dbReference type="Proteomes" id="UP000427842">
    <property type="component" value="Unassembled WGS sequence"/>
</dbReference>
<sequence>MTASTPFLQMALAWSPRVMACDLVIQPTGNGRGRIAIDATAATALLIALGTDRRAEPDDTLPGDVAGLPAQSAGLLAMRGWVGDICLPEGQRLGTRAWLEARGKTTEETRARLAGYTAESVEPIADYHGVDIQTGAAWLTDDTIQITAQESATSVATVVGS</sequence>
<keyword evidence="2" id="KW-1185">Reference proteome</keyword>
<gene>
    <name evidence="1" type="ORF">D3W54_01400</name>
</gene>
<organism evidence="1 2">
    <name type="scientific">Komagataeibacter medellinensis</name>
    <dbReference type="NCBI Taxonomy" id="1177712"/>
    <lineage>
        <taxon>Bacteria</taxon>
        <taxon>Pseudomonadati</taxon>
        <taxon>Pseudomonadota</taxon>
        <taxon>Alphaproteobacteria</taxon>
        <taxon>Acetobacterales</taxon>
        <taxon>Acetobacteraceae</taxon>
        <taxon>Komagataeibacter</taxon>
    </lineage>
</organism>
<evidence type="ECO:0000313" key="1">
    <source>
        <dbReference type="EMBL" id="KAB8123103.1"/>
    </source>
</evidence>
<reference evidence="1 2" key="1">
    <citation type="submission" date="2018-09" db="EMBL/GenBank/DDBJ databases">
        <title>Genome sequence and characterization of the bcs clusters for the production of nanocellulose from the low pH resistant strain Komagataeibacter medellinensis ID13488.</title>
        <authorList>
            <person name="Hernandez-Arriaga A.M."/>
            <person name="Del Cerro C."/>
            <person name="Urbina L."/>
            <person name="Eceiza A."/>
            <person name="Retegi A."/>
            <person name="Prieto M.A."/>
        </authorList>
    </citation>
    <scope>NUCLEOTIDE SEQUENCE [LARGE SCALE GENOMIC DNA]</scope>
    <source>
        <strain evidence="1 2">ID13488</strain>
    </source>
</reference>
<protein>
    <submittedName>
        <fullName evidence="1">Uncharacterized protein</fullName>
    </submittedName>
</protein>
<accession>A0ABQ6VVI7</accession>
<evidence type="ECO:0000313" key="2">
    <source>
        <dbReference type="Proteomes" id="UP000427842"/>
    </source>
</evidence>
<proteinExistence type="predicted"/>
<name>A0ABQ6VVI7_9PROT</name>